<reference evidence="5 6" key="1">
    <citation type="submission" date="2024-05" db="EMBL/GenBank/DDBJ databases">
        <title>Genomic Encyclopedia of Type Strains, Phase IV (KMG-IV): sequencing the most valuable type-strain genomes for metagenomic binning, comparative biology and taxonomic classification.</title>
        <authorList>
            <person name="Goeker M."/>
        </authorList>
    </citation>
    <scope>NUCLEOTIDE SEQUENCE [LARGE SCALE GENOMIC DNA]</scope>
    <source>
        <strain evidence="5 6">DSM 25286</strain>
    </source>
</reference>
<evidence type="ECO:0000259" key="4">
    <source>
        <dbReference type="PROSITE" id="PS51118"/>
    </source>
</evidence>
<keyword evidence="3" id="KW-0804">Transcription</keyword>
<evidence type="ECO:0000313" key="5">
    <source>
        <dbReference type="EMBL" id="MET3111343.1"/>
    </source>
</evidence>
<feature type="domain" description="HTH hxlR-type" evidence="4">
    <location>
        <begin position="9"/>
        <end position="107"/>
    </location>
</feature>
<protein>
    <submittedName>
        <fullName evidence="5">DNA-binding HxlR family transcriptional regulator</fullName>
    </submittedName>
</protein>
<dbReference type="InterPro" id="IPR011991">
    <property type="entry name" value="ArsR-like_HTH"/>
</dbReference>
<evidence type="ECO:0000256" key="1">
    <source>
        <dbReference type="ARBA" id="ARBA00023015"/>
    </source>
</evidence>
<dbReference type="EMBL" id="JBDZDV010000004">
    <property type="protein sequence ID" value="MET3111343.1"/>
    <property type="molecule type" value="Genomic_DNA"/>
</dbReference>
<dbReference type="SUPFAM" id="SSF46785">
    <property type="entry name" value="Winged helix' DNA-binding domain"/>
    <property type="match status" value="1"/>
</dbReference>
<evidence type="ECO:0000256" key="2">
    <source>
        <dbReference type="ARBA" id="ARBA00023125"/>
    </source>
</evidence>
<dbReference type="Pfam" id="PF01638">
    <property type="entry name" value="HxlR"/>
    <property type="match status" value="1"/>
</dbReference>
<evidence type="ECO:0000313" key="6">
    <source>
        <dbReference type="Proteomes" id="UP001549019"/>
    </source>
</evidence>
<dbReference type="InterPro" id="IPR036388">
    <property type="entry name" value="WH-like_DNA-bd_sf"/>
</dbReference>
<gene>
    <name evidence="5" type="ORF">ABHD89_001758</name>
</gene>
<keyword evidence="2 5" id="KW-0238">DNA-binding</keyword>
<keyword evidence="1" id="KW-0805">Transcription regulation</keyword>
<dbReference type="PROSITE" id="PS51118">
    <property type="entry name" value="HTH_HXLR"/>
    <property type="match status" value="1"/>
</dbReference>
<dbReference type="Gene3D" id="1.10.10.10">
    <property type="entry name" value="Winged helix-like DNA-binding domain superfamily/Winged helix DNA-binding domain"/>
    <property type="match status" value="1"/>
</dbReference>
<sequence>MKTTYDLPCNIAQTLNILGDRWTLLIAHEILVGNMTFTSIKNNLKGISSNLLSDRLKYLEETGLIESNLYSAHPPRYKYTLTESGRELEHVFNSMILWGEQHLKKCYKNLVHEKCGHSVEITYYCAHCDENTNDLSVVKVRD</sequence>
<dbReference type="PANTHER" id="PTHR33204">
    <property type="entry name" value="TRANSCRIPTIONAL REGULATOR, MARR FAMILY"/>
    <property type="match status" value="1"/>
</dbReference>
<comment type="caution">
    <text evidence="5">The sequence shown here is derived from an EMBL/GenBank/DDBJ whole genome shotgun (WGS) entry which is preliminary data.</text>
</comment>
<evidence type="ECO:0000256" key="3">
    <source>
        <dbReference type="ARBA" id="ARBA00023163"/>
    </source>
</evidence>
<proteinExistence type="predicted"/>
<accession>A0ABV2EA93</accession>
<dbReference type="PANTHER" id="PTHR33204:SF18">
    <property type="entry name" value="TRANSCRIPTIONAL REGULATORY PROTEIN"/>
    <property type="match status" value="1"/>
</dbReference>
<dbReference type="InterPro" id="IPR002577">
    <property type="entry name" value="HTH_HxlR"/>
</dbReference>
<dbReference type="InterPro" id="IPR036390">
    <property type="entry name" value="WH_DNA-bd_sf"/>
</dbReference>
<dbReference type="GO" id="GO:0003677">
    <property type="term" value="F:DNA binding"/>
    <property type="evidence" value="ECO:0007669"/>
    <property type="project" value="UniProtKB-KW"/>
</dbReference>
<dbReference type="RefSeq" id="WP_230822227.1">
    <property type="nucleotide sequence ID" value="NZ_JAJNCU010000005.1"/>
</dbReference>
<dbReference type="Proteomes" id="UP001549019">
    <property type="component" value="Unassembled WGS sequence"/>
</dbReference>
<organism evidence="5 6">
    <name type="scientific">Salinicoccus halitifaciens</name>
    <dbReference type="NCBI Taxonomy" id="1073415"/>
    <lineage>
        <taxon>Bacteria</taxon>
        <taxon>Bacillati</taxon>
        <taxon>Bacillota</taxon>
        <taxon>Bacilli</taxon>
        <taxon>Bacillales</taxon>
        <taxon>Staphylococcaceae</taxon>
        <taxon>Salinicoccus</taxon>
    </lineage>
</organism>
<keyword evidence="6" id="KW-1185">Reference proteome</keyword>
<name>A0ABV2EA93_9STAP</name>
<dbReference type="CDD" id="cd00090">
    <property type="entry name" value="HTH_ARSR"/>
    <property type="match status" value="1"/>
</dbReference>